<feature type="region of interest" description="Disordered" evidence="1">
    <location>
        <begin position="132"/>
        <end position="259"/>
    </location>
</feature>
<accession>A0A6A7BV27</accession>
<feature type="compositionally biased region" description="Polar residues" evidence="1">
    <location>
        <begin position="100"/>
        <end position="113"/>
    </location>
</feature>
<gene>
    <name evidence="2" type="ORF">K470DRAFT_265611</name>
</gene>
<reference evidence="2" key="1">
    <citation type="journal article" date="2020" name="Stud. Mycol.">
        <title>101 Dothideomycetes genomes: a test case for predicting lifestyles and emergence of pathogens.</title>
        <authorList>
            <person name="Haridas S."/>
            <person name="Albert R."/>
            <person name="Binder M."/>
            <person name="Bloem J."/>
            <person name="Labutti K."/>
            <person name="Salamov A."/>
            <person name="Andreopoulos B."/>
            <person name="Baker S."/>
            <person name="Barry K."/>
            <person name="Bills G."/>
            <person name="Bluhm B."/>
            <person name="Cannon C."/>
            <person name="Castanera R."/>
            <person name="Culley D."/>
            <person name="Daum C."/>
            <person name="Ezra D."/>
            <person name="Gonzalez J."/>
            <person name="Henrissat B."/>
            <person name="Kuo A."/>
            <person name="Liang C."/>
            <person name="Lipzen A."/>
            <person name="Lutzoni F."/>
            <person name="Magnuson J."/>
            <person name="Mondo S."/>
            <person name="Nolan M."/>
            <person name="Ohm R."/>
            <person name="Pangilinan J."/>
            <person name="Park H.-J."/>
            <person name="Ramirez L."/>
            <person name="Alfaro M."/>
            <person name="Sun H."/>
            <person name="Tritt A."/>
            <person name="Yoshinaga Y."/>
            <person name="Zwiers L.-H."/>
            <person name="Turgeon B."/>
            <person name="Goodwin S."/>
            <person name="Spatafora J."/>
            <person name="Crous P."/>
            <person name="Grigoriev I."/>
        </authorList>
    </citation>
    <scope>NUCLEOTIDE SEQUENCE</scope>
    <source>
        <strain evidence="2">CBS 480.64</strain>
    </source>
</reference>
<organism evidence="2 3">
    <name type="scientific">Piedraia hortae CBS 480.64</name>
    <dbReference type="NCBI Taxonomy" id="1314780"/>
    <lineage>
        <taxon>Eukaryota</taxon>
        <taxon>Fungi</taxon>
        <taxon>Dikarya</taxon>
        <taxon>Ascomycota</taxon>
        <taxon>Pezizomycotina</taxon>
        <taxon>Dothideomycetes</taxon>
        <taxon>Dothideomycetidae</taxon>
        <taxon>Capnodiales</taxon>
        <taxon>Piedraiaceae</taxon>
        <taxon>Piedraia</taxon>
    </lineage>
</organism>
<feature type="compositionally biased region" description="Polar residues" evidence="1">
    <location>
        <begin position="243"/>
        <end position="259"/>
    </location>
</feature>
<feature type="compositionally biased region" description="Acidic residues" evidence="1">
    <location>
        <begin position="219"/>
        <end position="231"/>
    </location>
</feature>
<name>A0A6A7BV27_9PEZI</name>
<keyword evidence="3" id="KW-1185">Reference proteome</keyword>
<evidence type="ECO:0000256" key="1">
    <source>
        <dbReference type="SAM" id="MobiDB-lite"/>
    </source>
</evidence>
<evidence type="ECO:0000313" key="2">
    <source>
        <dbReference type="EMBL" id="KAF2858993.1"/>
    </source>
</evidence>
<feature type="region of interest" description="Disordered" evidence="1">
    <location>
        <begin position="96"/>
        <end position="120"/>
    </location>
</feature>
<evidence type="ECO:0000313" key="3">
    <source>
        <dbReference type="Proteomes" id="UP000799421"/>
    </source>
</evidence>
<dbReference type="Proteomes" id="UP000799421">
    <property type="component" value="Unassembled WGS sequence"/>
</dbReference>
<proteinExistence type="predicted"/>
<dbReference type="EMBL" id="MU005999">
    <property type="protein sequence ID" value="KAF2858993.1"/>
    <property type="molecule type" value="Genomic_DNA"/>
</dbReference>
<protein>
    <submittedName>
        <fullName evidence="2">Uncharacterized protein</fullName>
    </submittedName>
</protein>
<feature type="compositionally biased region" description="Basic residues" evidence="1">
    <location>
        <begin position="173"/>
        <end position="186"/>
    </location>
</feature>
<dbReference type="AlphaFoldDB" id="A0A6A7BV27"/>
<sequence>MRNTGPIIVAETARVATHTEPCPLSVEEVYRNGLFRAVPPSSLAIANRWQADNVADGEVSLPSSDPSAIPANIEQPALDIGLYQQRMDDKDISAQIAREPNQNMSRPDPSTESMGGGEGVLDGVLDGILDGVPDGVPDGIASDGSEYMPAKSTKRFRRCKASERIAKGGRSVGKQKGRRRSGRLRGRSANVQRQSDPEKVPNPKRQSRKKRISAPEPQLETEPESQTEEDEPPRQKLRRRRQVSISSPESNETQNATDNMEAELTTQEHNCSIDWRLMDREPDVISSRQPPKNWGRCMADFNKWLKTEMRSLPQGSKVHKREVMVVRTDVPPAGNCLEMLYGEGVNSKNVQLTVVAFVDPLMTSDPSKQH</sequence>